<reference evidence="4 5" key="1">
    <citation type="submission" date="2020-08" db="EMBL/GenBank/DDBJ databases">
        <title>Novel species isolated from subtropical streams in China.</title>
        <authorList>
            <person name="Lu H."/>
        </authorList>
    </citation>
    <scope>NUCLEOTIDE SEQUENCE [LARGE SCALE GENOMIC DNA]</scope>
    <source>
        <strain evidence="4 5">CY18W</strain>
    </source>
</reference>
<dbReference type="Gene3D" id="3.30.479.30">
    <property type="entry name" value="Band 7 domain"/>
    <property type="match status" value="1"/>
</dbReference>
<name>A0ABR6ZRJ7_9BURK</name>
<dbReference type="SMART" id="SM00244">
    <property type="entry name" value="PHB"/>
    <property type="match status" value="1"/>
</dbReference>
<evidence type="ECO:0000313" key="5">
    <source>
        <dbReference type="Proteomes" id="UP000650424"/>
    </source>
</evidence>
<proteinExistence type="predicted"/>
<accession>A0ABR6ZRJ7</accession>
<comment type="subcellular location">
    <subcellularLocation>
        <location evidence="1">Membrane</location>
        <topology evidence="1">Single-pass membrane protein</topology>
    </subcellularLocation>
</comment>
<evidence type="ECO:0000259" key="3">
    <source>
        <dbReference type="SMART" id="SM00244"/>
    </source>
</evidence>
<gene>
    <name evidence="4" type="ORF">H8L32_13445</name>
</gene>
<keyword evidence="2" id="KW-1133">Transmembrane helix</keyword>
<dbReference type="InterPro" id="IPR036013">
    <property type="entry name" value="Band_7/SPFH_dom_sf"/>
</dbReference>
<dbReference type="CDD" id="cd03402">
    <property type="entry name" value="SPFH_like_u2"/>
    <property type="match status" value="1"/>
</dbReference>
<evidence type="ECO:0000313" key="4">
    <source>
        <dbReference type="EMBL" id="MBC3918491.1"/>
    </source>
</evidence>
<dbReference type="Proteomes" id="UP000650424">
    <property type="component" value="Unassembled WGS sequence"/>
</dbReference>
<feature type="domain" description="Band 7" evidence="3">
    <location>
        <begin position="46"/>
        <end position="213"/>
    </location>
</feature>
<evidence type="ECO:0000256" key="2">
    <source>
        <dbReference type="SAM" id="Phobius"/>
    </source>
</evidence>
<evidence type="ECO:0000256" key="1">
    <source>
        <dbReference type="ARBA" id="ARBA00004167"/>
    </source>
</evidence>
<dbReference type="Pfam" id="PF01145">
    <property type="entry name" value="Band_7"/>
    <property type="match status" value="1"/>
</dbReference>
<dbReference type="SUPFAM" id="SSF117892">
    <property type="entry name" value="Band 7/SPFH domain"/>
    <property type="match status" value="1"/>
</dbReference>
<keyword evidence="5" id="KW-1185">Reference proteome</keyword>
<feature type="transmembrane region" description="Helical" evidence="2">
    <location>
        <begin position="31"/>
        <end position="51"/>
    </location>
</feature>
<organism evidence="4 5">
    <name type="scientific">Undibacterium hunanense</name>
    <dbReference type="NCBI Taxonomy" id="2762292"/>
    <lineage>
        <taxon>Bacteria</taxon>
        <taxon>Pseudomonadati</taxon>
        <taxon>Pseudomonadota</taxon>
        <taxon>Betaproteobacteria</taxon>
        <taxon>Burkholderiales</taxon>
        <taxon>Oxalobacteraceae</taxon>
        <taxon>Undibacterium</taxon>
    </lineage>
</organism>
<dbReference type="EMBL" id="JACOGF010000006">
    <property type="protein sequence ID" value="MBC3918491.1"/>
    <property type="molecule type" value="Genomic_DNA"/>
</dbReference>
<keyword evidence="2" id="KW-0812">Transmembrane</keyword>
<sequence>MIIVGLLLVAGGAYSFIGLVGVGGDPSVPGVLLRLAVVVVGIFILTGLYMLQPNEAALLSLFGQYKGTDRSEGLRWVNPFYSKRKLSLRARTLNTAPLKVNDKRGNPVEIGAAIIWRVQDTALAIYNVDDFERFVNIQAEAAIRHLATQYAYDDGEDLAEGETTLRAGMDVVAGAMRDELHKRFTAAGIDVEDAKLTHLAYAAEIAQVMLRRQQAEAIISARKKIVHGAVSMVEAALQGLSERKICELDDERKAAMVSNLLVVLCSDKETQPVINTGTLYN</sequence>
<dbReference type="InterPro" id="IPR001107">
    <property type="entry name" value="Band_7"/>
</dbReference>
<comment type="caution">
    <text evidence="4">The sequence shown here is derived from an EMBL/GenBank/DDBJ whole genome shotgun (WGS) entry which is preliminary data.</text>
</comment>
<keyword evidence="2" id="KW-0472">Membrane</keyword>
<dbReference type="PANTHER" id="PTHR43446:SF1">
    <property type="entry name" value="BAND 7 DOMAIN-CONTAINING PROTEIN"/>
    <property type="match status" value="1"/>
</dbReference>
<protein>
    <submittedName>
        <fullName evidence="4">SPFH domain-containing protein</fullName>
    </submittedName>
</protein>
<dbReference type="PANTHER" id="PTHR43446">
    <property type="entry name" value="MEMBRANE PROTEIN-RELATED"/>
    <property type="match status" value="1"/>
</dbReference>